<name>A0A1G6TWT4_9ACTN</name>
<evidence type="ECO:0000313" key="3">
    <source>
        <dbReference type="EMBL" id="SDD32817.1"/>
    </source>
</evidence>
<dbReference type="RefSeq" id="WP_090857205.1">
    <property type="nucleotide sequence ID" value="NZ_FMZM01000007.1"/>
</dbReference>
<evidence type="ECO:0008006" key="5">
    <source>
        <dbReference type="Google" id="ProtNLM"/>
    </source>
</evidence>
<feature type="region of interest" description="Disordered" evidence="1">
    <location>
        <begin position="1"/>
        <end position="38"/>
    </location>
</feature>
<feature type="compositionally biased region" description="Low complexity" evidence="1">
    <location>
        <begin position="26"/>
        <end position="38"/>
    </location>
</feature>
<dbReference type="AlphaFoldDB" id="A0A1G6TWT4"/>
<dbReference type="Proteomes" id="UP000199034">
    <property type="component" value="Unassembled WGS sequence"/>
</dbReference>
<feature type="compositionally biased region" description="Basic and acidic residues" evidence="1">
    <location>
        <begin position="1"/>
        <end position="19"/>
    </location>
</feature>
<evidence type="ECO:0000256" key="1">
    <source>
        <dbReference type="SAM" id="MobiDB-lite"/>
    </source>
</evidence>
<dbReference type="SUPFAM" id="SSF81995">
    <property type="entry name" value="beta-sandwich domain of Sec23/24"/>
    <property type="match status" value="1"/>
</dbReference>
<dbReference type="STRING" id="1045774.SAMN05421872_107203"/>
<keyword evidence="2" id="KW-1133">Transmembrane helix</keyword>
<protein>
    <recommendedName>
        <fullName evidence="5">DUF4190 domain-containing protein</fullName>
    </recommendedName>
</protein>
<organism evidence="3 4">
    <name type="scientific">Nocardioides lianchengensis</name>
    <dbReference type="NCBI Taxonomy" id="1045774"/>
    <lineage>
        <taxon>Bacteria</taxon>
        <taxon>Bacillati</taxon>
        <taxon>Actinomycetota</taxon>
        <taxon>Actinomycetes</taxon>
        <taxon>Propionibacteriales</taxon>
        <taxon>Nocardioidaceae</taxon>
        <taxon>Nocardioides</taxon>
    </lineage>
</organism>
<keyword evidence="2" id="KW-0472">Membrane</keyword>
<dbReference type="EMBL" id="FMZM01000007">
    <property type="protein sequence ID" value="SDD32817.1"/>
    <property type="molecule type" value="Genomic_DNA"/>
</dbReference>
<accession>A0A1G6TWT4</accession>
<keyword evidence="4" id="KW-1185">Reference proteome</keyword>
<gene>
    <name evidence="3" type="ORF">SAMN05421872_107203</name>
</gene>
<dbReference type="OrthoDB" id="3733716at2"/>
<evidence type="ECO:0000256" key="2">
    <source>
        <dbReference type="SAM" id="Phobius"/>
    </source>
</evidence>
<reference evidence="3 4" key="1">
    <citation type="submission" date="2016-10" db="EMBL/GenBank/DDBJ databases">
        <authorList>
            <person name="de Groot N.N."/>
        </authorList>
    </citation>
    <scope>NUCLEOTIDE SEQUENCE [LARGE SCALE GENOMIC DNA]</scope>
    <source>
        <strain evidence="3 4">CGMCC 4.6858</strain>
    </source>
</reference>
<keyword evidence="2" id="KW-0812">Transmembrane</keyword>
<proteinExistence type="predicted"/>
<feature type="transmembrane region" description="Helical" evidence="2">
    <location>
        <begin position="63"/>
        <end position="87"/>
    </location>
</feature>
<feature type="transmembrane region" description="Helical" evidence="2">
    <location>
        <begin position="115"/>
        <end position="141"/>
    </location>
</feature>
<evidence type="ECO:0000313" key="4">
    <source>
        <dbReference type="Proteomes" id="UP000199034"/>
    </source>
</evidence>
<sequence>MTIGPEHPDHPGYQRRPDEPAPQQPGQPGQPQWPQYSQQQPGYAYGYTPPMAAPVHPQANTALILGIVGLAGTFLCGVLVVLGPFAWSMGAKVKREIAASGGAYRGESEANTGMILGIVTTVLLVLAILAIIAFVVLVLAVDSSPDYSTDYSGT</sequence>